<dbReference type="VEuPathDB" id="FungiDB:BO78DRAFT_423979"/>
<name>A0A319DTA8_ASPSB</name>
<organism evidence="1 2">
    <name type="scientific">Aspergillus sclerotiicarbonarius (strain CBS 121057 / IBT 28362)</name>
    <dbReference type="NCBI Taxonomy" id="1448318"/>
    <lineage>
        <taxon>Eukaryota</taxon>
        <taxon>Fungi</taxon>
        <taxon>Dikarya</taxon>
        <taxon>Ascomycota</taxon>
        <taxon>Pezizomycotina</taxon>
        <taxon>Eurotiomycetes</taxon>
        <taxon>Eurotiomycetidae</taxon>
        <taxon>Eurotiales</taxon>
        <taxon>Aspergillaceae</taxon>
        <taxon>Aspergillus</taxon>
        <taxon>Aspergillus subgen. Circumdati</taxon>
    </lineage>
</organism>
<dbReference type="Proteomes" id="UP000248423">
    <property type="component" value="Unassembled WGS sequence"/>
</dbReference>
<keyword evidence="2" id="KW-1185">Reference proteome</keyword>
<evidence type="ECO:0000313" key="2">
    <source>
        <dbReference type="Proteomes" id="UP000248423"/>
    </source>
</evidence>
<dbReference type="OrthoDB" id="2129491at2759"/>
<reference evidence="1 2" key="1">
    <citation type="submission" date="2018-02" db="EMBL/GenBank/DDBJ databases">
        <title>The genomes of Aspergillus section Nigri reveals drivers in fungal speciation.</title>
        <authorList>
            <consortium name="DOE Joint Genome Institute"/>
            <person name="Vesth T.C."/>
            <person name="Nybo J."/>
            <person name="Theobald S."/>
            <person name="Brandl J."/>
            <person name="Frisvad J.C."/>
            <person name="Nielsen K.F."/>
            <person name="Lyhne E.K."/>
            <person name="Kogle M.E."/>
            <person name="Kuo A."/>
            <person name="Riley R."/>
            <person name="Clum A."/>
            <person name="Nolan M."/>
            <person name="Lipzen A."/>
            <person name="Salamov A."/>
            <person name="Henrissat B."/>
            <person name="Wiebenga A."/>
            <person name="De vries R.P."/>
            <person name="Grigoriev I.V."/>
            <person name="Mortensen U.H."/>
            <person name="Andersen M.R."/>
            <person name="Baker S.E."/>
        </authorList>
    </citation>
    <scope>NUCLEOTIDE SEQUENCE [LARGE SCALE GENOMIC DNA]</scope>
    <source>
        <strain evidence="1 2">CBS 121057</strain>
    </source>
</reference>
<protein>
    <submittedName>
        <fullName evidence="1">Uncharacterized protein</fullName>
    </submittedName>
</protein>
<sequence>MSPREARSTSGGPGCPSKYRLIKREQRFNMVGEADGTEEFAFFILGGAYGLCFQADEVARCVYAMKGYIITCRQMHPDNS</sequence>
<gene>
    <name evidence="1" type="ORF">BO78DRAFT_423979</name>
</gene>
<dbReference type="AlphaFoldDB" id="A0A319DTA8"/>
<dbReference type="STRING" id="1448318.A0A319DTA8"/>
<accession>A0A319DTA8</accession>
<dbReference type="EMBL" id="KZ826429">
    <property type="protein sequence ID" value="PYI00957.1"/>
    <property type="molecule type" value="Genomic_DNA"/>
</dbReference>
<evidence type="ECO:0000313" key="1">
    <source>
        <dbReference type="EMBL" id="PYI00957.1"/>
    </source>
</evidence>
<proteinExistence type="predicted"/>